<evidence type="ECO:0000313" key="5">
    <source>
        <dbReference type="EMBL" id="MFC6009186.1"/>
    </source>
</evidence>
<dbReference type="Gene3D" id="1.10.10.1320">
    <property type="entry name" value="Anti-sigma factor, zinc-finger domain"/>
    <property type="match status" value="1"/>
</dbReference>
<evidence type="ECO:0000313" key="6">
    <source>
        <dbReference type="Proteomes" id="UP001596189"/>
    </source>
</evidence>
<dbReference type="Pfam" id="PF10099">
    <property type="entry name" value="RskA_C"/>
    <property type="match status" value="1"/>
</dbReference>
<evidence type="ECO:0000256" key="3">
    <source>
        <dbReference type="SAM" id="Phobius"/>
    </source>
</evidence>
<proteinExistence type="predicted"/>
<keyword evidence="2" id="KW-0804">Transcription</keyword>
<dbReference type="InterPro" id="IPR041916">
    <property type="entry name" value="Anti_sigma_zinc_sf"/>
</dbReference>
<dbReference type="InterPro" id="IPR018764">
    <property type="entry name" value="RskA_C"/>
</dbReference>
<sequence length="223" mass="23860">MSHELSDQDLLALLRGELDRARTRDVVQHLRECETCRSELVEVAAVHGPLTAVARLLRTEPTPEVAAAPLPALDVRRHRRFPVWLAACAAAVVVLVCGAVGIDRWQGGDEAVPTSRTVALQPVTGEGTGEVSMSGTATDDDLTRMRITTAGLAPAGAGHFYYAWLLDPVTNKMLPLGVVSPDGSTRFDVSDDLVSRYHAVDISLQDDDGNPAHSATSVLRAGY</sequence>
<evidence type="ECO:0000259" key="4">
    <source>
        <dbReference type="Pfam" id="PF10099"/>
    </source>
</evidence>
<dbReference type="RefSeq" id="WP_345717712.1">
    <property type="nucleotide sequence ID" value="NZ_BAABFP010000007.1"/>
</dbReference>
<keyword evidence="3" id="KW-0472">Membrane</keyword>
<feature type="domain" description="Anti-sigma K factor RskA C-terminal" evidence="4">
    <location>
        <begin position="86"/>
        <end position="213"/>
    </location>
</feature>
<keyword evidence="6" id="KW-1185">Reference proteome</keyword>
<organism evidence="5 6">
    <name type="scientific">Angustibacter luteus</name>
    <dbReference type="NCBI Taxonomy" id="658456"/>
    <lineage>
        <taxon>Bacteria</taxon>
        <taxon>Bacillati</taxon>
        <taxon>Actinomycetota</taxon>
        <taxon>Actinomycetes</taxon>
        <taxon>Kineosporiales</taxon>
        <taxon>Kineosporiaceae</taxon>
    </lineage>
</organism>
<reference evidence="6" key="1">
    <citation type="journal article" date="2019" name="Int. J. Syst. Evol. Microbiol.">
        <title>The Global Catalogue of Microorganisms (GCM) 10K type strain sequencing project: providing services to taxonomists for standard genome sequencing and annotation.</title>
        <authorList>
            <consortium name="The Broad Institute Genomics Platform"/>
            <consortium name="The Broad Institute Genome Sequencing Center for Infectious Disease"/>
            <person name="Wu L."/>
            <person name="Ma J."/>
        </authorList>
    </citation>
    <scope>NUCLEOTIDE SEQUENCE [LARGE SCALE GENOMIC DNA]</scope>
    <source>
        <strain evidence="6">KACC 14249</strain>
    </source>
</reference>
<name>A0ABW1JIG2_9ACTN</name>
<comment type="caution">
    <text evidence="5">The sequence shown here is derived from an EMBL/GenBank/DDBJ whole genome shotgun (WGS) entry which is preliminary data.</text>
</comment>
<dbReference type="Proteomes" id="UP001596189">
    <property type="component" value="Unassembled WGS sequence"/>
</dbReference>
<keyword evidence="1" id="KW-0805">Transcription regulation</keyword>
<evidence type="ECO:0000256" key="1">
    <source>
        <dbReference type="ARBA" id="ARBA00023015"/>
    </source>
</evidence>
<gene>
    <name evidence="5" type="ORF">ACFQDO_18805</name>
</gene>
<protein>
    <submittedName>
        <fullName evidence="5">Anti-sigma factor</fullName>
    </submittedName>
</protein>
<accession>A0ABW1JIG2</accession>
<dbReference type="EMBL" id="JBHSRD010000008">
    <property type="protein sequence ID" value="MFC6009186.1"/>
    <property type="molecule type" value="Genomic_DNA"/>
</dbReference>
<keyword evidence="3" id="KW-0812">Transmembrane</keyword>
<evidence type="ECO:0000256" key="2">
    <source>
        <dbReference type="ARBA" id="ARBA00023163"/>
    </source>
</evidence>
<keyword evidence="3" id="KW-1133">Transmembrane helix</keyword>
<feature type="transmembrane region" description="Helical" evidence="3">
    <location>
        <begin position="83"/>
        <end position="102"/>
    </location>
</feature>